<dbReference type="SFLD" id="SFLDS00029">
    <property type="entry name" value="Radical_SAM"/>
    <property type="match status" value="1"/>
</dbReference>
<dbReference type="CDD" id="cd01335">
    <property type="entry name" value="Radical_SAM"/>
    <property type="match status" value="1"/>
</dbReference>
<dbReference type="InterPro" id="IPR006638">
    <property type="entry name" value="Elp3/MiaA/NifB-like_rSAM"/>
</dbReference>
<keyword evidence="4" id="KW-0479">Metal-binding</keyword>
<gene>
    <name evidence="8" type="ORF">XJ44_08410</name>
</gene>
<protein>
    <submittedName>
        <fullName evidence="8">Radical SAM protein</fullName>
    </submittedName>
</protein>
<dbReference type="InterPro" id="IPR058240">
    <property type="entry name" value="rSAM_sf"/>
</dbReference>
<comment type="caution">
    <text evidence="8">The sequence shown here is derived from an EMBL/GenBank/DDBJ whole genome shotgun (WGS) entry which is preliminary data.</text>
</comment>
<dbReference type="InterPro" id="IPR039661">
    <property type="entry name" value="ELP3"/>
</dbReference>
<dbReference type="SFLD" id="SFLDG01086">
    <property type="entry name" value="elongater_protein-like"/>
    <property type="match status" value="1"/>
</dbReference>
<evidence type="ECO:0000313" key="9">
    <source>
        <dbReference type="Proteomes" id="UP000242616"/>
    </source>
</evidence>
<dbReference type="PROSITE" id="PS51918">
    <property type="entry name" value="RADICAL_SAM"/>
    <property type="match status" value="1"/>
</dbReference>
<evidence type="ECO:0000256" key="3">
    <source>
        <dbReference type="ARBA" id="ARBA00022691"/>
    </source>
</evidence>
<dbReference type="Proteomes" id="UP000242616">
    <property type="component" value="Unassembled WGS sequence"/>
</dbReference>
<accession>A0ABX3IF81</accession>
<keyword evidence="2" id="KW-0004">4Fe-4S</keyword>
<evidence type="ECO:0000313" key="8">
    <source>
        <dbReference type="EMBL" id="ONN26480.1"/>
    </source>
</evidence>
<evidence type="ECO:0000256" key="5">
    <source>
        <dbReference type="ARBA" id="ARBA00023004"/>
    </source>
</evidence>
<dbReference type="Pfam" id="PF04055">
    <property type="entry name" value="Radical_SAM"/>
    <property type="match status" value="1"/>
</dbReference>
<dbReference type="InterPro" id="IPR023404">
    <property type="entry name" value="rSAM_horseshoe"/>
</dbReference>
<dbReference type="RefSeq" id="WP_077198718.1">
    <property type="nucleotide sequence ID" value="NZ_LBFC01000023.1"/>
</dbReference>
<dbReference type="PANTHER" id="PTHR11135:SF1">
    <property type="entry name" value="PROTEIN YHCC"/>
    <property type="match status" value="1"/>
</dbReference>
<keyword evidence="6" id="KW-0411">Iron-sulfur</keyword>
<dbReference type="SFLD" id="SFLDG01091">
    <property type="entry name" value="uncharacterized_CHP01210-like"/>
    <property type="match status" value="1"/>
</dbReference>
<dbReference type="InterPro" id="IPR005911">
    <property type="entry name" value="YhcC-like"/>
</dbReference>
<keyword evidence="3" id="KW-0949">S-adenosyl-L-methionine</keyword>
<feature type="domain" description="Radical SAM core" evidence="7">
    <location>
        <begin position="21"/>
        <end position="257"/>
    </location>
</feature>
<evidence type="ECO:0000259" key="7">
    <source>
        <dbReference type="PROSITE" id="PS51918"/>
    </source>
</evidence>
<organism evidence="8 9">
    <name type="scientific">Thermosipho affectus</name>
    <dbReference type="NCBI Taxonomy" id="660294"/>
    <lineage>
        <taxon>Bacteria</taxon>
        <taxon>Thermotogati</taxon>
        <taxon>Thermotogota</taxon>
        <taxon>Thermotogae</taxon>
        <taxon>Thermotogales</taxon>
        <taxon>Fervidobacteriaceae</taxon>
        <taxon>Thermosipho</taxon>
    </lineage>
</organism>
<evidence type="ECO:0000256" key="6">
    <source>
        <dbReference type="ARBA" id="ARBA00023014"/>
    </source>
</evidence>
<dbReference type="NCBIfam" id="TIGR01212">
    <property type="entry name" value="TIGR01212 family radical SAM protein"/>
    <property type="match status" value="1"/>
</dbReference>
<name>A0ABX3IF81_9BACT</name>
<dbReference type="PANTHER" id="PTHR11135">
    <property type="entry name" value="HISTONE ACETYLTRANSFERASE-RELATED"/>
    <property type="match status" value="1"/>
</dbReference>
<evidence type="ECO:0000256" key="1">
    <source>
        <dbReference type="ARBA" id="ARBA00001966"/>
    </source>
</evidence>
<comment type="cofactor">
    <cofactor evidence="1">
        <name>[4Fe-4S] cluster</name>
        <dbReference type="ChEBI" id="CHEBI:49883"/>
    </cofactor>
</comment>
<proteinExistence type="predicted"/>
<dbReference type="SMART" id="SM00729">
    <property type="entry name" value="Elp3"/>
    <property type="match status" value="1"/>
</dbReference>
<dbReference type="EMBL" id="LBFC01000023">
    <property type="protein sequence ID" value="ONN26480.1"/>
    <property type="molecule type" value="Genomic_DNA"/>
</dbReference>
<dbReference type="SUPFAM" id="SSF102114">
    <property type="entry name" value="Radical SAM enzymes"/>
    <property type="match status" value="1"/>
</dbReference>
<sequence length="329" mass="38370">MFEFLQEGYRYRKLSVELKKRYGTKVYRLPINAGFTCPNRENGQFGCLFCDETGSGFTTIKDIDIKSQINEMKKRYINKGAKKFIAYFQNFSNTYAPIEKLKDIYYQAIEKDIVQISISTRPDCISDEILDLLEELKEKIDVSIEMGLQTANYHTLTKMNRGHTLAEYINATMKVKNRGFELVSHVILNFPNDNILDVIETAKILSVLEVDGVKIHSLYIVKNTILGKMFEEGKIKIGSLEDYVERTIRFLEYLSPKIVIHRLVADPPRKGTIFGNWEKPKIQIINLIERKLAEKETYQGKNFLSWYTPKTEKFKNIQNDLHKNFYVEL</sequence>
<dbReference type="InterPro" id="IPR032432">
    <property type="entry name" value="Radical_SAM_C"/>
</dbReference>
<evidence type="ECO:0000256" key="4">
    <source>
        <dbReference type="ARBA" id="ARBA00022723"/>
    </source>
</evidence>
<reference evidence="8 9" key="1">
    <citation type="submission" date="2015-06" db="EMBL/GenBank/DDBJ databases">
        <title>Genome sequencing of Thermotogales isolates from hydrothermal vents.</title>
        <authorList>
            <person name="Haverkamp T.H."/>
            <person name="Kublanov I.V."/>
            <person name="Nesbo C.L."/>
        </authorList>
    </citation>
    <scope>NUCLEOTIDE SEQUENCE [LARGE SCALE GENOMIC DNA]</scope>
    <source>
        <strain evidence="9">ik275mar</strain>
    </source>
</reference>
<dbReference type="InterPro" id="IPR007197">
    <property type="entry name" value="rSAM"/>
</dbReference>
<dbReference type="Pfam" id="PF16199">
    <property type="entry name" value="Radical_SAM_C"/>
    <property type="match status" value="1"/>
</dbReference>
<evidence type="ECO:0000256" key="2">
    <source>
        <dbReference type="ARBA" id="ARBA00022485"/>
    </source>
</evidence>
<dbReference type="Gene3D" id="3.80.30.20">
    <property type="entry name" value="tm_1862 like domain"/>
    <property type="match status" value="1"/>
</dbReference>
<keyword evidence="5" id="KW-0408">Iron</keyword>
<keyword evidence="9" id="KW-1185">Reference proteome</keyword>